<comment type="caution">
    <text evidence="1">The sequence shown here is derived from an EMBL/GenBank/DDBJ whole genome shotgun (WGS) entry which is preliminary data.</text>
</comment>
<dbReference type="RefSeq" id="WP_007658932.1">
    <property type="nucleotide sequence ID" value="NZ_KQ033912.1"/>
</dbReference>
<evidence type="ECO:0000313" key="2">
    <source>
        <dbReference type="Proteomes" id="UP000033047"/>
    </source>
</evidence>
<name>A0A0F5JPY4_9BACT</name>
<dbReference type="PATRIC" id="fig|927665.4.peg.145"/>
<dbReference type="EMBL" id="AQHV01000001">
    <property type="protein sequence ID" value="KKB59876.1"/>
    <property type="molecule type" value="Genomic_DNA"/>
</dbReference>
<dbReference type="HOGENOM" id="CLU_1439806_0_0_10"/>
<sequence>MIKTYIFPIILILCSFTSDNGLKIITNKLYSICIPAEWEPMSGMPGDGINPGERDINGFHLFYWAWSTPIKNIEDIPKTIGIDIQSYQKTDNKTLSVEEIEQLEMSLISSPVPVKKNNIWPTKEQKRFFIIKDSKEMDGKTVTYRTYYLFKQNKNIVHCIKISLRNNLAEQSEINEKIKEILDSFNVK</sequence>
<protein>
    <recommendedName>
        <fullName evidence="3">PsbP C-terminal domain-containing protein</fullName>
    </recommendedName>
</protein>
<accession>A0A0F5JPY4</accession>
<dbReference type="STRING" id="927665.HMPREF1535_00148"/>
<evidence type="ECO:0008006" key="3">
    <source>
        <dbReference type="Google" id="ProtNLM"/>
    </source>
</evidence>
<dbReference type="AlphaFoldDB" id="A0A0F5JPY4"/>
<organism evidence="1 2">
    <name type="scientific">Parabacteroides goldsteinii DSM 19448 = WAL 12034</name>
    <dbReference type="NCBI Taxonomy" id="927665"/>
    <lineage>
        <taxon>Bacteria</taxon>
        <taxon>Pseudomonadati</taxon>
        <taxon>Bacteroidota</taxon>
        <taxon>Bacteroidia</taxon>
        <taxon>Bacteroidales</taxon>
        <taxon>Tannerellaceae</taxon>
        <taxon>Parabacteroides</taxon>
    </lineage>
</organism>
<proteinExistence type="predicted"/>
<evidence type="ECO:0000313" key="1">
    <source>
        <dbReference type="EMBL" id="KKB59876.1"/>
    </source>
</evidence>
<gene>
    <name evidence="1" type="ORF">HMPREF1535_00148</name>
</gene>
<reference evidence="1 2" key="1">
    <citation type="submission" date="2013-04" db="EMBL/GenBank/DDBJ databases">
        <title>The Genome Sequence of Parabacteroides goldsteinii DSM 19448.</title>
        <authorList>
            <consortium name="The Broad Institute Genomics Platform"/>
            <person name="Earl A."/>
            <person name="Ward D."/>
            <person name="Feldgarden M."/>
            <person name="Gevers D."/>
            <person name="Martens E."/>
            <person name="Sakamoto M."/>
            <person name="Benno Y."/>
            <person name="Song Y."/>
            <person name="Liu C."/>
            <person name="Lee J."/>
            <person name="Bolanos M."/>
            <person name="Vaisanen M.L."/>
            <person name="Finegold S.M."/>
            <person name="Walker B."/>
            <person name="Young S."/>
            <person name="Zeng Q."/>
            <person name="Gargeya S."/>
            <person name="Fitzgerald M."/>
            <person name="Haas B."/>
            <person name="Abouelleil A."/>
            <person name="Allen A.W."/>
            <person name="Alvarado L."/>
            <person name="Arachchi H.M."/>
            <person name="Berlin A.M."/>
            <person name="Chapman S.B."/>
            <person name="Gainer-Dewar J."/>
            <person name="Goldberg J."/>
            <person name="Griggs A."/>
            <person name="Gujja S."/>
            <person name="Hansen M."/>
            <person name="Howarth C."/>
            <person name="Imamovic A."/>
            <person name="Ireland A."/>
            <person name="Larimer J."/>
            <person name="McCowan C."/>
            <person name="Murphy C."/>
            <person name="Pearson M."/>
            <person name="Poon T.W."/>
            <person name="Priest M."/>
            <person name="Roberts A."/>
            <person name="Saif S."/>
            <person name="Shea T."/>
            <person name="Sisk P."/>
            <person name="Sykes S."/>
            <person name="Wortman J."/>
            <person name="Nusbaum C."/>
            <person name="Birren B."/>
        </authorList>
    </citation>
    <scope>NUCLEOTIDE SEQUENCE [LARGE SCALE GENOMIC DNA]</scope>
    <source>
        <strain evidence="1 2">DSM 19448</strain>
    </source>
</reference>
<dbReference type="Proteomes" id="UP000033047">
    <property type="component" value="Unassembled WGS sequence"/>
</dbReference>